<sequence>MNILWIDDEIDLLKPLIMLLKEKGYNVTGVASGDDGVSLLKKFPFDLVLLDEIMPGKDGLASLRDIRNIDTNIPVVMITKSEEEELIEKAYSVKATDYLVKPIKSQQLISTVKRILERKDIIKRKQPEEYAKFYSSVNSSIYSDIGIEKWISIYLDIIKWDIELHKFGDEEFRKTHNDLLWTAERQFARYIETEYPRWLLEGKGPDLSPDIIRKYVMPKLLKEKRVCFILLDCMRYDQWLTIKPILQGDFNIEENQYISILPSATPFARNSIFAGVFPDEISCRFPKLWDPEENRFERDLLAMQVEEIRNMKGPVYFKIRNIKEAESLEERARAYRKARFVSIVVNFLDILIHQRMESQVIEEALPDEDSLREFTRMWFIKSHIYNLIRELRDIKATIIITTDHGAIITHKPTIIEGGKTISRNLRYKYAPVLKTNERNCIYIEEPERYRLPNGGKKYAIAKEDYYFIYPSHPERYEAEYKHTFQHGGVSMQEQILPISVLTPK</sequence>
<dbReference type="InterPro" id="IPR001789">
    <property type="entry name" value="Sig_transdc_resp-reg_receiver"/>
</dbReference>
<gene>
    <name evidence="4" type="ORF">CH333_09825</name>
</gene>
<dbReference type="PANTHER" id="PTHR44591:SF3">
    <property type="entry name" value="RESPONSE REGULATORY DOMAIN-CONTAINING PROTEIN"/>
    <property type="match status" value="1"/>
</dbReference>
<dbReference type="SUPFAM" id="SSF52172">
    <property type="entry name" value="CheY-like"/>
    <property type="match status" value="1"/>
</dbReference>
<evidence type="ECO:0000259" key="3">
    <source>
        <dbReference type="PROSITE" id="PS50110"/>
    </source>
</evidence>
<accession>A0A235BNP4</accession>
<evidence type="ECO:0000256" key="1">
    <source>
        <dbReference type="ARBA" id="ARBA00022553"/>
    </source>
</evidence>
<dbReference type="CDD" id="cd00156">
    <property type="entry name" value="REC"/>
    <property type="match status" value="1"/>
</dbReference>
<dbReference type="SUPFAM" id="SSF53649">
    <property type="entry name" value="Alkaline phosphatase-like"/>
    <property type="match status" value="1"/>
</dbReference>
<dbReference type="PROSITE" id="PS50110">
    <property type="entry name" value="RESPONSE_REGULATORY"/>
    <property type="match status" value="1"/>
</dbReference>
<dbReference type="InterPro" id="IPR050595">
    <property type="entry name" value="Bact_response_regulator"/>
</dbReference>
<dbReference type="Pfam" id="PF08665">
    <property type="entry name" value="PglZ"/>
    <property type="match status" value="1"/>
</dbReference>
<dbReference type="Pfam" id="PF00072">
    <property type="entry name" value="Response_reg"/>
    <property type="match status" value="1"/>
</dbReference>
<dbReference type="Gene3D" id="3.40.50.2300">
    <property type="match status" value="1"/>
</dbReference>
<evidence type="ECO:0000313" key="4">
    <source>
        <dbReference type="EMBL" id="OYD13826.1"/>
    </source>
</evidence>
<dbReference type="GO" id="GO:0000160">
    <property type="term" value="P:phosphorelay signal transduction system"/>
    <property type="evidence" value="ECO:0007669"/>
    <property type="project" value="InterPro"/>
</dbReference>
<reference evidence="4 5" key="1">
    <citation type="submission" date="2017-07" db="EMBL/GenBank/DDBJ databases">
        <title>Recovery of genomes from metagenomes via a dereplication, aggregation, and scoring strategy.</title>
        <authorList>
            <person name="Sieber C.M."/>
            <person name="Probst A.J."/>
            <person name="Sharrar A."/>
            <person name="Thomas B.C."/>
            <person name="Hess M."/>
            <person name="Tringe S.G."/>
            <person name="Banfield J.F."/>
        </authorList>
    </citation>
    <scope>NUCLEOTIDE SEQUENCE [LARGE SCALE GENOMIC DNA]</scope>
    <source>
        <strain evidence="4">JGI_Cruoil_03_44_89</strain>
    </source>
</reference>
<feature type="domain" description="Response regulatory" evidence="3">
    <location>
        <begin position="2"/>
        <end position="116"/>
    </location>
</feature>
<keyword evidence="1 2" id="KW-0597">Phosphoprotein</keyword>
<dbReference type="InterPro" id="IPR011006">
    <property type="entry name" value="CheY-like_superfamily"/>
</dbReference>
<protein>
    <recommendedName>
        <fullName evidence="3">Response regulatory domain-containing protein</fullName>
    </recommendedName>
</protein>
<proteinExistence type="predicted"/>
<evidence type="ECO:0000313" key="5">
    <source>
        <dbReference type="Proteomes" id="UP000215215"/>
    </source>
</evidence>
<name>A0A235BNP4_UNCW3</name>
<dbReference type="SMART" id="SM00448">
    <property type="entry name" value="REC"/>
    <property type="match status" value="1"/>
</dbReference>
<dbReference type="PANTHER" id="PTHR44591">
    <property type="entry name" value="STRESS RESPONSE REGULATOR PROTEIN 1"/>
    <property type="match status" value="1"/>
</dbReference>
<evidence type="ECO:0000256" key="2">
    <source>
        <dbReference type="PROSITE-ProRule" id="PRU00169"/>
    </source>
</evidence>
<dbReference type="InterPro" id="IPR017850">
    <property type="entry name" value="Alkaline_phosphatase_core_sf"/>
</dbReference>
<comment type="caution">
    <text evidence="4">The sequence shown here is derived from an EMBL/GenBank/DDBJ whole genome shotgun (WGS) entry which is preliminary data.</text>
</comment>
<dbReference type="AlphaFoldDB" id="A0A235BNP4"/>
<dbReference type="EMBL" id="NOZQ01000214">
    <property type="protein sequence ID" value="OYD13826.1"/>
    <property type="molecule type" value="Genomic_DNA"/>
</dbReference>
<organism evidence="4 5">
    <name type="scientific">candidate division WOR-3 bacterium JGI_Cruoil_03_44_89</name>
    <dbReference type="NCBI Taxonomy" id="1973748"/>
    <lineage>
        <taxon>Bacteria</taxon>
        <taxon>Bacteria division WOR-3</taxon>
    </lineage>
</organism>
<feature type="modified residue" description="4-aspartylphosphate" evidence="2">
    <location>
        <position position="51"/>
    </location>
</feature>
<dbReference type="Proteomes" id="UP000215215">
    <property type="component" value="Unassembled WGS sequence"/>
</dbReference>